<dbReference type="CDD" id="cd22055">
    <property type="entry name" value="NAC_BTF3"/>
    <property type="match status" value="1"/>
</dbReference>
<organism evidence="5 6">
    <name type="scientific">Zingiber officinale</name>
    <name type="common">Ginger</name>
    <name type="synonym">Amomum zingiber</name>
    <dbReference type="NCBI Taxonomy" id="94328"/>
    <lineage>
        <taxon>Eukaryota</taxon>
        <taxon>Viridiplantae</taxon>
        <taxon>Streptophyta</taxon>
        <taxon>Embryophyta</taxon>
        <taxon>Tracheophyta</taxon>
        <taxon>Spermatophyta</taxon>
        <taxon>Magnoliopsida</taxon>
        <taxon>Liliopsida</taxon>
        <taxon>Zingiberales</taxon>
        <taxon>Zingiberaceae</taxon>
        <taxon>Zingiber</taxon>
    </lineage>
</organism>
<dbReference type="Pfam" id="PF01849">
    <property type="entry name" value="NAC"/>
    <property type="match status" value="1"/>
</dbReference>
<evidence type="ECO:0000259" key="4">
    <source>
        <dbReference type="PROSITE" id="PS51151"/>
    </source>
</evidence>
<feature type="domain" description="NAC-A/B" evidence="4">
    <location>
        <begin position="106"/>
        <end position="170"/>
    </location>
</feature>
<feature type="region of interest" description="Disordered" evidence="3">
    <location>
        <begin position="234"/>
        <end position="271"/>
    </location>
</feature>
<dbReference type="PROSITE" id="PS51151">
    <property type="entry name" value="NAC_AB"/>
    <property type="match status" value="1"/>
</dbReference>
<evidence type="ECO:0000313" key="6">
    <source>
        <dbReference type="Proteomes" id="UP000734854"/>
    </source>
</evidence>
<name>A0A8J5GGM3_ZINOF</name>
<evidence type="ECO:0000256" key="3">
    <source>
        <dbReference type="SAM" id="MobiDB-lite"/>
    </source>
</evidence>
<evidence type="ECO:0000313" key="5">
    <source>
        <dbReference type="EMBL" id="KAG6507026.1"/>
    </source>
</evidence>
<dbReference type="FunFam" id="2.20.70.30:FF:000001">
    <property type="entry name" value="Transcription factor BTF3 homolog"/>
    <property type="match status" value="1"/>
</dbReference>
<keyword evidence="2" id="KW-0804">Transcription</keyword>
<dbReference type="PANTHER" id="PTHR10351">
    <property type="entry name" value="TRANSCRIPTION FACTOR BTF3 FAMILY MEMBER"/>
    <property type="match status" value="1"/>
</dbReference>
<dbReference type="AlphaFoldDB" id="A0A8J5GGM3"/>
<evidence type="ECO:0000256" key="2">
    <source>
        <dbReference type="RuleBase" id="RU361272"/>
    </source>
</evidence>
<dbReference type="InterPro" id="IPR039370">
    <property type="entry name" value="BTF3"/>
</dbReference>
<reference evidence="5 6" key="1">
    <citation type="submission" date="2020-08" db="EMBL/GenBank/DDBJ databases">
        <title>Plant Genome Project.</title>
        <authorList>
            <person name="Zhang R.-G."/>
        </authorList>
    </citation>
    <scope>NUCLEOTIDE SEQUENCE [LARGE SCALE GENOMIC DNA]</scope>
    <source>
        <tissue evidence="5">Rhizome</tissue>
    </source>
</reference>
<keyword evidence="6" id="KW-1185">Reference proteome</keyword>
<dbReference type="SMART" id="SM01407">
    <property type="entry name" value="NAC"/>
    <property type="match status" value="1"/>
</dbReference>
<dbReference type="EMBL" id="JACMSC010000009">
    <property type="protein sequence ID" value="KAG6507026.1"/>
    <property type="molecule type" value="Genomic_DNA"/>
</dbReference>
<dbReference type="Proteomes" id="UP000734854">
    <property type="component" value="Unassembled WGS sequence"/>
</dbReference>
<proteinExistence type="inferred from homology"/>
<comment type="subunit">
    <text evidence="2">Part of the nascent polypeptide-associated complex (NAC).</text>
</comment>
<dbReference type="Gene3D" id="2.20.70.30">
    <property type="entry name" value="Nascent polypeptide-associated complex domain"/>
    <property type="match status" value="1"/>
</dbReference>
<keyword evidence="2" id="KW-0805">Transcription regulation</keyword>
<evidence type="ECO:0000256" key="1">
    <source>
        <dbReference type="ARBA" id="ARBA00005296"/>
    </source>
</evidence>
<dbReference type="InterPro" id="IPR038187">
    <property type="entry name" value="NAC_A/B_dom_sf"/>
</dbReference>
<comment type="caution">
    <text evidence="5">The sequence shown here is derived from an EMBL/GenBank/DDBJ whole genome shotgun (WGS) entry which is preliminary data.</text>
</comment>
<sequence length="271" mass="30473">MEIGLLFYSTLLLKYSMPWFVRLQDLNFEAFSLGLAFRQWFDIVNLQSGGQFLLVLVLDETMNIPDESREAHEDGRRRPHWWKRQYAQFSLCVEREKKKAVHKTPTTDDKRLQSTLKRIGVNTIPAIEEVNIFKDDVVIQFLNPKVQASIAANTWVVSGSPQTKSTFVYSIFDCLCSTCIFSSGLEVVNSLVENGGFKTCFLRSSTNLLASVGPDNLENLRRIAEQFQKQASSSAAASGYAKGEDDDEDVPELVPGETFEAAAEEKQAPQT</sequence>
<gene>
    <name evidence="5" type="ORF">ZIOFF_032362</name>
</gene>
<accession>A0A8J5GGM3</accession>
<comment type="similarity">
    <text evidence="1 2">Belongs to the NAC-beta family.</text>
</comment>
<dbReference type="InterPro" id="IPR002715">
    <property type="entry name" value="Nas_poly-pep-assoc_cplx_dom"/>
</dbReference>
<protein>
    <recommendedName>
        <fullName evidence="2">Nascent polypeptide-associated complex subunit beta</fullName>
    </recommendedName>
</protein>